<organism evidence="3">
    <name type="scientific">Mesocestoides corti</name>
    <name type="common">Flatworm</name>
    <dbReference type="NCBI Taxonomy" id="53468"/>
    <lineage>
        <taxon>Eukaryota</taxon>
        <taxon>Metazoa</taxon>
        <taxon>Spiralia</taxon>
        <taxon>Lophotrochozoa</taxon>
        <taxon>Platyhelminthes</taxon>
        <taxon>Cestoda</taxon>
        <taxon>Eucestoda</taxon>
        <taxon>Cyclophyllidea</taxon>
        <taxon>Mesocestoididae</taxon>
        <taxon>Mesocestoides</taxon>
    </lineage>
</organism>
<evidence type="ECO:0000313" key="2">
    <source>
        <dbReference type="Proteomes" id="UP000267029"/>
    </source>
</evidence>
<reference evidence="3" key="1">
    <citation type="submission" date="2017-02" db="UniProtKB">
        <authorList>
            <consortium name="WormBaseParasite"/>
        </authorList>
    </citation>
    <scope>IDENTIFICATION</scope>
</reference>
<name>A0A0R3UCX7_MESCO</name>
<gene>
    <name evidence="1" type="ORF">MCOS_LOCUS4776</name>
</gene>
<dbReference type="Proteomes" id="UP000267029">
    <property type="component" value="Unassembled WGS sequence"/>
</dbReference>
<accession>A0A0R3UCX7</accession>
<evidence type="ECO:0000313" key="1">
    <source>
        <dbReference type="EMBL" id="VDD78773.1"/>
    </source>
</evidence>
<dbReference type="WBParaSite" id="MCOS_0000477501-mRNA-1">
    <property type="protein sequence ID" value="MCOS_0000477501-mRNA-1"/>
    <property type="gene ID" value="MCOS_0000477501"/>
</dbReference>
<reference evidence="1 2" key="2">
    <citation type="submission" date="2018-10" db="EMBL/GenBank/DDBJ databases">
        <authorList>
            <consortium name="Pathogen Informatics"/>
        </authorList>
    </citation>
    <scope>NUCLEOTIDE SEQUENCE [LARGE SCALE GENOMIC DNA]</scope>
</reference>
<sequence length="116" mass="13040">MALSSIRCLLAKNPTVLPIWHCGFDDLNPCEPPYARNSLNRLFGPPRCVTVSVGTPFKVGGILRRTNDTGGALYSRLTTVVQKALYRLKAVAEAEHAKHILPNTFRRKIWTRPNHF</sequence>
<protein>
    <submittedName>
        <fullName evidence="3">Tafazzin family protein</fullName>
    </submittedName>
</protein>
<dbReference type="STRING" id="53468.A0A0R3UCX7"/>
<keyword evidence="2" id="KW-1185">Reference proteome</keyword>
<dbReference type="EMBL" id="UXSR01002273">
    <property type="protein sequence ID" value="VDD78773.1"/>
    <property type="molecule type" value="Genomic_DNA"/>
</dbReference>
<dbReference type="AlphaFoldDB" id="A0A0R3UCX7"/>
<evidence type="ECO:0000313" key="3">
    <source>
        <dbReference type="WBParaSite" id="MCOS_0000477501-mRNA-1"/>
    </source>
</evidence>
<proteinExistence type="predicted"/>
<dbReference type="OrthoDB" id="193467at2759"/>